<evidence type="ECO:0000313" key="1">
    <source>
        <dbReference type="EMBL" id="SBQ76153.1"/>
    </source>
</evidence>
<accession>A0A1A8GY42</accession>
<feature type="non-terminal residue" evidence="1">
    <location>
        <position position="1"/>
    </location>
</feature>
<reference evidence="1" key="1">
    <citation type="submission" date="2016-05" db="EMBL/GenBank/DDBJ databases">
        <authorList>
            <person name="Lavstsen T."/>
            <person name="Jespersen J.S."/>
        </authorList>
    </citation>
    <scope>NUCLEOTIDE SEQUENCE</scope>
    <source>
        <tissue evidence="1">Brain</tissue>
    </source>
</reference>
<proteinExistence type="predicted"/>
<dbReference type="AlphaFoldDB" id="A0A1A8GY42"/>
<organism evidence="1">
    <name type="scientific">Nothobranchius korthausae</name>
    <dbReference type="NCBI Taxonomy" id="1143690"/>
    <lineage>
        <taxon>Eukaryota</taxon>
        <taxon>Metazoa</taxon>
        <taxon>Chordata</taxon>
        <taxon>Craniata</taxon>
        <taxon>Vertebrata</taxon>
        <taxon>Euteleostomi</taxon>
        <taxon>Actinopterygii</taxon>
        <taxon>Neopterygii</taxon>
        <taxon>Teleostei</taxon>
        <taxon>Neoteleostei</taxon>
        <taxon>Acanthomorphata</taxon>
        <taxon>Ovalentaria</taxon>
        <taxon>Atherinomorphae</taxon>
        <taxon>Cyprinodontiformes</taxon>
        <taxon>Nothobranchiidae</taxon>
        <taxon>Nothobranchius</taxon>
    </lineage>
</organism>
<dbReference type="EMBL" id="HAEC01008015">
    <property type="protein sequence ID" value="SBQ76153.1"/>
    <property type="molecule type" value="Transcribed_RNA"/>
</dbReference>
<sequence length="35" mass="3954">ITAVTSLQSLMLCSMLQLSKINITCYMTKPEYISK</sequence>
<feature type="non-terminal residue" evidence="1">
    <location>
        <position position="35"/>
    </location>
</feature>
<name>A0A1A8GY42_9TELE</name>
<reference evidence="1" key="2">
    <citation type="submission" date="2016-06" db="EMBL/GenBank/DDBJ databases">
        <title>The genome of a short-lived fish provides insights into sex chromosome evolution and the genetic control of aging.</title>
        <authorList>
            <person name="Reichwald K."/>
            <person name="Felder M."/>
            <person name="Petzold A."/>
            <person name="Koch P."/>
            <person name="Groth M."/>
            <person name="Platzer M."/>
        </authorList>
    </citation>
    <scope>NUCLEOTIDE SEQUENCE</scope>
    <source>
        <tissue evidence="1">Brain</tissue>
    </source>
</reference>
<protein>
    <submittedName>
        <fullName evidence="1">Uncharacterized protein</fullName>
    </submittedName>
</protein>
<gene>
    <name evidence="1" type="primary">CABZ01055715.1</name>
</gene>